<dbReference type="GO" id="GO:0046872">
    <property type="term" value="F:metal ion binding"/>
    <property type="evidence" value="ECO:0007669"/>
    <property type="project" value="UniProtKB-KW"/>
</dbReference>
<protein>
    <submittedName>
        <fullName evidence="4">Putative TatD family hydrolase</fullName>
    </submittedName>
</protein>
<dbReference type="PROSITE" id="PS01137">
    <property type="entry name" value="TATD_1"/>
    <property type="match status" value="1"/>
</dbReference>
<evidence type="ECO:0000256" key="1">
    <source>
        <dbReference type="ARBA" id="ARBA00009275"/>
    </source>
</evidence>
<accession>A0A445N0L6</accession>
<name>A0A445N0L6_9BACT</name>
<dbReference type="EMBL" id="OJIN01000184">
    <property type="protein sequence ID" value="SPD75141.1"/>
    <property type="molecule type" value="Genomic_DNA"/>
</dbReference>
<keyword evidence="2 4" id="KW-0378">Hydrolase</keyword>
<sequence>MNKIIDIPKLIDTHLHLDLYSSPLKVIEDAERLNIGLVAVTNAPFLFQPCKNFCDNYRYAWASLGMHPELVSQFADQFGLFKDLLVLTPFVGEIGLDYSTSDKHQRRLQKDIFEKILSASADQGNKVLSVHSRNAAKVVIESVGCNYPNVVIMHWYSGSISDLETAIANDLYFSVNSAMVTSRKGMDIVRRIPIENILLESDGPFIKYQGNPFPTSALTNIIDAIAQIKQYDLDKIISQIWNNNKKVFAKISTEGK</sequence>
<dbReference type="PANTHER" id="PTHR46124">
    <property type="entry name" value="D-AMINOACYL-TRNA DEACYLASE"/>
    <property type="match status" value="1"/>
</dbReference>
<feature type="binding site" evidence="3">
    <location>
        <position position="16"/>
    </location>
    <ligand>
        <name>a divalent metal cation</name>
        <dbReference type="ChEBI" id="CHEBI:60240"/>
        <label>1</label>
    </ligand>
</feature>
<comment type="similarity">
    <text evidence="1">Belongs to the metallo-dependent hydrolases superfamily. TatD-type hydrolase family.</text>
</comment>
<gene>
    <name evidence="4" type="ORF">PITCH_A420102</name>
</gene>
<dbReference type="NCBIfam" id="NF041926">
    <property type="entry name" value="QatD"/>
    <property type="match status" value="1"/>
</dbReference>
<dbReference type="SUPFAM" id="SSF51556">
    <property type="entry name" value="Metallo-dependent hydrolases"/>
    <property type="match status" value="1"/>
</dbReference>
<dbReference type="Pfam" id="PF01026">
    <property type="entry name" value="TatD_DNase"/>
    <property type="match status" value="1"/>
</dbReference>
<evidence type="ECO:0000313" key="4">
    <source>
        <dbReference type="EMBL" id="SPD75141.1"/>
    </source>
</evidence>
<dbReference type="InterPro" id="IPR018228">
    <property type="entry name" value="DNase_TatD-rel_CS"/>
</dbReference>
<feature type="binding site" evidence="3">
    <location>
        <position position="131"/>
    </location>
    <ligand>
        <name>a divalent metal cation</name>
        <dbReference type="ChEBI" id="CHEBI:60240"/>
        <label>2</label>
    </ligand>
</feature>
<dbReference type="GO" id="GO:0016788">
    <property type="term" value="F:hydrolase activity, acting on ester bonds"/>
    <property type="evidence" value="ECO:0007669"/>
    <property type="project" value="InterPro"/>
</dbReference>
<proteinExistence type="inferred from homology"/>
<organism evidence="4">
    <name type="scientific">uncultured Desulfobacterium sp</name>
    <dbReference type="NCBI Taxonomy" id="201089"/>
    <lineage>
        <taxon>Bacteria</taxon>
        <taxon>Pseudomonadati</taxon>
        <taxon>Thermodesulfobacteriota</taxon>
        <taxon>Desulfobacteria</taxon>
        <taxon>Desulfobacterales</taxon>
        <taxon>Desulfobacteriaceae</taxon>
        <taxon>Desulfobacterium</taxon>
        <taxon>environmental samples</taxon>
    </lineage>
</organism>
<dbReference type="InterPro" id="IPR049677">
    <property type="entry name" value="QatD"/>
</dbReference>
<keyword evidence="3" id="KW-0479">Metal-binding</keyword>
<feature type="binding site" evidence="3">
    <location>
        <position position="154"/>
    </location>
    <ligand>
        <name>a divalent metal cation</name>
        <dbReference type="ChEBI" id="CHEBI:60240"/>
        <label>2</label>
    </ligand>
</feature>
<reference evidence="4" key="1">
    <citation type="submission" date="2018-01" db="EMBL/GenBank/DDBJ databases">
        <authorList>
            <person name="Regsiter A."/>
            <person name="William W."/>
        </authorList>
    </citation>
    <scope>NUCLEOTIDE SEQUENCE</scope>
    <source>
        <strain evidence="4">TRIP AH-1</strain>
    </source>
</reference>
<dbReference type="InterPro" id="IPR032466">
    <property type="entry name" value="Metal_Hydrolase"/>
</dbReference>
<feature type="binding site" evidence="3">
    <location>
        <position position="14"/>
    </location>
    <ligand>
        <name>a divalent metal cation</name>
        <dbReference type="ChEBI" id="CHEBI:60240"/>
        <label>1</label>
    </ligand>
</feature>
<dbReference type="Gene3D" id="3.20.20.140">
    <property type="entry name" value="Metal-dependent hydrolases"/>
    <property type="match status" value="1"/>
</dbReference>
<dbReference type="PIRSF" id="PIRSF005902">
    <property type="entry name" value="DNase_TatD"/>
    <property type="match status" value="1"/>
</dbReference>
<evidence type="ECO:0000256" key="2">
    <source>
        <dbReference type="ARBA" id="ARBA00022801"/>
    </source>
</evidence>
<dbReference type="CDD" id="cd01310">
    <property type="entry name" value="TatD_DNAse"/>
    <property type="match status" value="1"/>
</dbReference>
<dbReference type="InterPro" id="IPR001130">
    <property type="entry name" value="TatD-like"/>
</dbReference>
<feature type="binding site" evidence="3">
    <location>
        <position position="202"/>
    </location>
    <ligand>
        <name>a divalent metal cation</name>
        <dbReference type="ChEBI" id="CHEBI:60240"/>
        <label>1</label>
    </ligand>
</feature>
<dbReference type="AlphaFoldDB" id="A0A445N0L6"/>
<feature type="binding site" evidence="3">
    <location>
        <position position="93"/>
    </location>
    <ligand>
        <name>a divalent metal cation</name>
        <dbReference type="ChEBI" id="CHEBI:60240"/>
        <label>1</label>
    </ligand>
</feature>
<dbReference type="PANTHER" id="PTHR46124:SF2">
    <property type="entry name" value="D-AMINOACYL-TRNA DEACYLASE"/>
    <property type="match status" value="1"/>
</dbReference>
<evidence type="ECO:0000256" key="3">
    <source>
        <dbReference type="PIRSR" id="PIRSR005902-1"/>
    </source>
</evidence>